<dbReference type="SUPFAM" id="SSF56801">
    <property type="entry name" value="Acetyl-CoA synthetase-like"/>
    <property type="match status" value="1"/>
</dbReference>
<evidence type="ECO:0000256" key="1">
    <source>
        <dbReference type="ARBA" id="ARBA00001957"/>
    </source>
</evidence>
<dbReference type="GO" id="GO:0003824">
    <property type="term" value="F:catalytic activity"/>
    <property type="evidence" value="ECO:0007669"/>
    <property type="project" value="UniProtKB-KW"/>
</dbReference>
<name>A0A398CNL4_9BACL</name>
<dbReference type="SUPFAM" id="SSF47336">
    <property type="entry name" value="ACP-like"/>
    <property type="match status" value="1"/>
</dbReference>
<dbReference type="InterPro" id="IPR020806">
    <property type="entry name" value="PKS_PP-bd"/>
</dbReference>
<dbReference type="InterPro" id="IPR045851">
    <property type="entry name" value="AMP-bd_C_sf"/>
</dbReference>
<gene>
    <name evidence="8" type="ORF">D3H35_03195</name>
</gene>
<dbReference type="InterPro" id="IPR006162">
    <property type="entry name" value="Ppantetheine_attach_site"/>
</dbReference>
<dbReference type="GO" id="GO:0043041">
    <property type="term" value="P:amino acid activation for nonribosomal peptide biosynthetic process"/>
    <property type="evidence" value="ECO:0007669"/>
    <property type="project" value="TreeGrafter"/>
</dbReference>
<dbReference type="PANTHER" id="PTHR45527:SF14">
    <property type="entry name" value="PLIPASTATIN SYNTHASE SUBUNIT B"/>
    <property type="match status" value="1"/>
</dbReference>
<evidence type="ECO:0000256" key="6">
    <source>
        <dbReference type="ARBA" id="ARBA00023268"/>
    </source>
</evidence>
<dbReference type="PANTHER" id="PTHR45527">
    <property type="entry name" value="NONRIBOSOMAL PEPTIDE SYNTHETASE"/>
    <property type="match status" value="1"/>
</dbReference>
<dbReference type="FunFam" id="1.10.1200.10:FF:000005">
    <property type="entry name" value="Nonribosomal peptide synthetase 1"/>
    <property type="match status" value="1"/>
</dbReference>
<dbReference type="InterPro" id="IPR025110">
    <property type="entry name" value="AMP-bd_C"/>
</dbReference>
<dbReference type="Pfam" id="PF13193">
    <property type="entry name" value="AMP-binding_C"/>
    <property type="match status" value="1"/>
</dbReference>
<dbReference type="InterPro" id="IPR001242">
    <property type="entry name" value="Condensation_dom"/>
</dbReference>
<organism evidence="8 9">
    <name type="scientific">Cohnella faecalis</name>
    <dbReference type="NCBI Taxonomy" id="2315694"/>
    <lineage>
        <taxon>Bacteria</taxon>
        <taxon>Bacillati</taxon>
        <taxon>Bacillota</taxon>
        <taxon>Bacilli</taxon>
        <taxon>Bacillales</taxon>
        <taxon>Paenibacillaceae</taxon>
        <taxon>Cohnella</taxon>
    </lineage>
</organism>
<dbReference type="CDD" id="cd05930">
    <property type="entry name" value="A_NRPS"/>
    <property type="match status" value="1"/>
</dbReference>
<dbReference type="Gene3D" id="3.40.50.980">
    <property type="match status" value="1"/>
</dbReference>
<dbReference type="Pfam" id="PF00668">
    <property type="entry name" value="Condensation"/>
    <property type="match status" value="1"/>
</dbReference>
<keyword evidence="6" id="KW-0511">Multifunctional enzyme</keyword>
<dbReference type="PROSITE" id="PS50075">
    <property type="entry name" value="CARRIER"/>
    <property type="match status" value="1"/>
</dbReference>
<keyword evidence="4" id="KW-0597">Phosphoprotein</keyword>
<dbReference type="Gene3D" id="2.30.38.10">
    <property type="entry name" value="Luciferase, Domain 3"/>
    <property type="match status" value="1"/>
</dbReference>
<evidence type="ECO:0000313" key="8">
    <source>
        <dbReference type="EMBL" id="RIE04956.1"/>
    </source>
</evidence>
<protein>
    <recommendedName>
        <fullName evidence="7">Carrier domain-containing protein</fullName>
    </recommendedName>
</protein>
<sequence>MYGAILYGGKLIVVPKEVSKNPREFLTLLRTEKVTVLNQTPTYFYQLVEEDRLQAEPLLLRMVIFGGEALKPSLLENWKSKYPNVELINMYGITETTVHVTYKQIKQTEIEGHISNVGQPLPTLHTYILGSDHKLRPVGVPGELCISGAGLARGYLNQPELTAEKFVANPFAPGERMYRTGDLARWLPDGNIEYLGRIDEQVKVRGHRIELGEVESALRSHESVKEATVIARKDEEGSAYLCAYFVANGNLGAAELRKRLSEMLPQYMIPSFFVRVEQMPLTPNGKLDRKALPSPEGTLERGTVYEAPRNALEETLANIWQGVLGVSAIGIADNFFELGGHSLKATTLVSRIHKELNVQVPLREVFQSPTIKELAQAIRGMEAHAYASIEPAPLREYYPVSSAQKRMYILSQLQGADESYNMPGAVMMEGKVDRERFERAFRQLIARHEALRTSFEWVEGEPAQRIHLEVDFEISYKKAEEGGLRQIAEFIRAFDLGQAPCCGWGCWSWSRSARCCCTICTILFPTGCPWTFSYGSLSGCMGVKRCLPRGCNTKIMRYGSRRSCRAKR</sequence>
<reference evidence="8 9" key="1">
    <citation type="submission" date="2018-09" db="EMBL/GenBank/DDBJ databases">
        <title>Cohnella cavernae sp. nov., isolated from a karst cave.</title>
        <authorList>
            <person name="Zhu H."/>
        </authorList>
    </citation>
    <scope>NUCLEOTIDE SEQUENCE [LARGE SCALE GENOMIC DNA]</scope>
    <source>
        <strain evidence="8 9">K2E09-144</strain>
    </source>
</reference>
<dbReference type="FunFam" id="3.30.300.30:FF:000010">
    <property type="entry name" value="Enterobactin synthetase component F"/>
    <property type="match status" value="1"/>
</dbReference>
<accession>A0A398CNL4</accession>
<dbReference type="Pfam" id="PF00501">
    <property type="entry name" value="AMP-binding"/>
    <property type="match status" value="1"/>
</dbReference>
<evidence type="ECO:0000313" key="9">
    <source>
        <dbReference type="Proteomes" id="UP000266340"/>
    </source>
</evidence>
<keyword evidence="9" id="KW-1185">Reference proteome</keyword>
<dbReference type="SUPFAM" id="SSF52777">
    <property type="entry name" value="CoA-dependent acyltransferases"/>
    <property type="match status" value="1"/>
</dbReference>
<proteinExistence type="inferred from homology"/>
<evidence type="ECO:0000256" key="2">
    <source>
        <dbReference type="ARBA" id="ARBA00006432"/>
    </source>
</evidence>
<evidence type="ECO:0000256" key="3">
    <source>
        <dbReference type="ARBA" id="ARBA00022450"/>
    </source>
</evidence>
<dbReference type="GO" id="GO:0008610">
    <property type="term" value="P:lipid biosynthetic process"/>
    <property type="evidence" value="ECO:0007669"/>
    <property type="project" value="UniProtKB-ARBA"/>
</dbReference>
<evidence type="ECO:0000256" key="4">
    <source>
        <dbReference type="ARBA" id="ARBA00022553"/>
    </source>
</evidence>
<dbReference type="Gene3D" id="3.30.300.30">
    <property type="match status" value="1"/>
</dbReference>
<evidence type="ECO:0000256" key="5">
    <source>
        <dbReference type="ARBA" id="ARBA00023194"/>
    </source>
</evidence>
<dbReference type="GO" id="GO:0005829">
    <property type="term" value="C:cytosol"/>
    <property type="evidence" value="ECO:0007669"/>
    <property type="project" value="TreeGrafter"/>
</dbReference>
<feature type="domain" description="Carrier" evidence="7">
    <location>
        <begin position="307"/>
        <end position="382"/>
    </location>
</feature>
<dbReference type="GO" id="GO:0044550">
    <property type="term" value="P:secondary metabolite biosynthetic process"/>
    <property type="evidence" value="ECO:0007669"/>
    <property type="project" value="TreeGrafter"/>
</dbReference>
<keyword evidence="5" id="KW-0045">Antibiotic biosynthesis</keyword>
<dbReference type="AlphaFoldDB" id="A0A398CNL4"/>
<dbReference type="GO" id="GO:0031177">
    <property type="term" value="F:phosphopantetheine binding"/>
    <property type="evidence" value="ECO:0007669"/>
    <property type="project" value="InterPro"/>
</dbReference>
<dbReference type="Pfam" id="PF00550">
    <property type="entry name" value="PP-binding"/>
    <property type="match status" value="1"/>
</dbReference>
<dbReference type="Gene3D" id="1.10.1200.10">
    <property type="entry name" value="ACP-like"/>
    <property type="match status" value="1"/>
</dbReference>
<dbReference type="EMBL" id="QXJM01000017">
    <property type="protein sequence ID" value="RIE04956.1"/>
    <property type="molecule type" value="Genomic_DNA"/>
</dbReference>
<dbReference type="GO" id="GO:0017000">
    <property type="term" value="P:antibiotic biosynthetic process"/>
    <property type="evidence" value="ECO:0007669"/>
    <property type="project" value="UniProtKB-KW"/>
</dbReference>
<dbReference type="SMART" id="SM00823">
    <property type="entry name" value="PKS_PP"/>
    <property type="match status" value="1"/>
</dbReference>
<dbReference type="FunFam" id="2.30.38.10:FF:000001">
    <property type="entry name" value="Non-ribosomal peptide synthetase PvdI"/>
    <property type="match status" value="1"/>
</dbReference>
<comment type="similarity">
    <text evidence="2">Belongs to the ATP-dependent AMP-binding enzyme family.</text>
</comment>
<dbReference type="Gene3D" id="3.30.559.10">
    <property type="entry name" value="Chloramphenicol acetyltransferase-like domain"/>
    <property type="match status" value="1"/>
</dbReference>
<evidence type="ECO:0000259" key="7">
    <source>
        <dbReference type="PROSITE" id="PS50075"/>
    </source>
</evidence>
<dbReference type="Proteomes" id="UP000266340">
    <property type="component" value="Unassembled WGS sequence"/>
</dbReference>
<comment type="cofactor">
    <cofactor evidence="1">
        <name>pantetheine 4'-phosphate</name>
        <dbReference type="ChEBI" id="CHEBI:47942"/>
    </cofactor>
</comment>
<comment type="caution">
    <text evidence="8">The sequence shown here is derived from an EMBL/GenBank/DDBJ whole genome shotgun (WGS) entry which is preliminary data.</text>
</comment>
<dbReference type="InterPro" id="IPR000873">
    <property type="entry name" value="AMP-dep_synth/lig_dom"/>
</dbReference>
<keyword evidence="3" id="KW-0596">Phosphopantetheine</keyword>
<dbReference type="InterPro" id="IPR023213">
    <property type="entry name" value="CAT-like_dom_sf"/>
</dbReference>
<dbReference type="InterPro" id="IPR036736">
    <property type="entry name" value="ACP-like_sf"/>
</dbReference>
<dbReference type="InterPro" id="IPR009081">
    <property type="entry name" value="PP-bd_ACP"/>
</dbReference>
<dbReference type="PROSITE" id="PS00012">
    <property type="entry name" value="PHOSPHOPANTETHEINE"/>
    <property type="match status" value="1"/>
</dbReference>